<keyword evidence="1" id="KW-1133">Transmembrane helix</keyword>
<accession>A0AAD3Y3B6</accession>
<evidence type="ECO:0000313" key="2">
    <source>
        <dbReference type="EMBL" id="GMH25366.1"/>
    </source>
</evidence>
<evidence type="ECO:0000313" key="3">
    <source>
        <dbReference type="Proteomes" id="UP001279734"/>
    </source>
</evidence>
<keyword evidence="3" id="KW-1185">Reference proteome</keyword>
<keyword evidence="1" id="KW-0812">Transmembrane</keyword>
<reference evidence="2" key="1">
    <citation type="submission" date="2023-05" db="EMBL/GenBank/DDBJ databases">
        <title>Nepenthes gracilis genome sequencing.</title>
        <authorList>
            <person name="Fukushima K."/>
        </authorList>
    </citation>
    <scope>NUCLEOTIDE SEQUENCE</scope>
    <source>
        <strain evidence="2">SING2019-196</strain>
    </source>
</reference>
<dbReference type="AlphaFoldDB" id="A0AAD3Y3B6"/>
<gene>
    <name evidence="2" type="ORF">Nepgr_027209</name>
</gene>
<feature type="transmembrane region" description="Helical" evidence="1">
    <location>
        <begin position="72"/>
        <end position="93"/>
    </location>
</feature>
<organism evidence="2 3">
    <name type="scientific">Nepenthes gracilis</name>
    <name type="common">Slender pitcher plant</name>
    <dbReference type="NCBI Taxonomy" id="150966"/>
    <lineage>
        <taxon>Eukaryota</taxon>
        <taxon>Viridiplantae</taxon>
        <taxon>Streptophyta</taxon>
        <taxon>Embryophyta</taxon>
        <taxon>Tracheophyta</taxon>
        <taxon>Spermatophyta</taxon>
        <taxon>Magnoliopsida</taxon>
        <taxon>eudicotyledons</taxon>
        <taxon>Gunneridae</taxon>
        <taxon>Pentapetalae</taxon>
        <taxon>Caryophyllales</taxon>
        <taxon>Nepenthaceae</taxon>
        <taxon>Nepenthes</taxon>
    </lineage>
</organism>
<sequence>MPNKFQSMHFPQATREIISSMAVPPFTCPRKSTAAGNSTSKLKSSYCLFGLCLIENSAFFTTWTIFFCRFAGLVGLWHVVWCLPFVAIAELQFGRSRCAEISRTASVVVAFQCPDLLTPDGPGVLPLRCPMPTGMKWLMLILMWVAIDVGVHVALEVSCCLGVDNGQCSYASATVVEMVLTPRKYSIVAGLGAVALGSEDEVHLELEPACVSGAEPVLPTFDVFLCVAFCEGPPVWCNEVRMPMDDVACCPGQGIMVLFSTGF</sequence>
<protein>
    <submittedName>
        <fullName evidence="2">Uncharacterized protein</fullName>
    </submittedName>
</protein>
<dbReference type="Proteomes" id="UP001279734">
    <property type="component" value="Unassembled WGS sequence"/>
</dbReference>
<name>A0AAD3Y3B6_NEPGR</name>
<keyword evidence="1" id="KW-0472">Membrane</keyword>
<dbReference type="EMBL" id="BSYO01000029">
    <property type="protein sequence ID" value="GMH25366.1"/>
    <property type="molecule type" value="Genomic_DNA"/>
</dbReference>
<evidence type="ECO:0000256" key="1">
    <source>
        <dbReference type="SAM" id="Phobius"/>
    </source>
</evidence>
<comment type="caution">
    <text evidence="2">The sequence shown here is derived from an EMBL/GenBank/DDBJ whole genome shotgun (WGS) entry which is preliminary data.</text>
</comment>
<proteinExistence type="predicted"/>